<dbReference type="EMBL" id="VSWC01000001">
    <property type="protein sequence ID" value="KAA1119539.1"/>
    <property type="molecule type" value="Genomic_DNA"/>
</dbReference>
<dbReference type="Proteomes" id="UP000324748">
    <property type="component" value="Unassembled WGS sequence"/>
</dbReference>
<evidence type="ECO:0000256" key="1">
    <source>
        <dbReference type="SAM" id="MobiDB-lite"/>
    </source>
</evidence>
<dbReference type="InterPro" id="IPR052717">
    <property type="entry name" value="Vacuolar_transposase_reg"/>
</dbReference>
<accession>A0A5B0R2E2</accession>
<dbReference type="InterPro" id="IPR012337">
    <property type="entry name" value="RNaseH-like_sf"/>
</dbReference>
<organism evidence="3 4">
    <name type="scientific">Puccinia graminis f. sp. tritici</name>
    <dbReference type="NCBI Taxonomy" id="56615"/>
    <lineage>
        <taxon>Eukaryota</taxon>
        <taxon>Fungi</taxon>
        <taxon>Dikarya</taxon>
        <taxon>Basidiomycota</taxon>
        <taxon>Pucciniomycotina</taxon>
        <taxon>Pucciniomycetes</taxon>
        <taxon>Pucciniales</taxon>
        <taxon>Pucciniaceae</taxon>
        <taxon>Puccinia</taxon>
    </lineage>
</organism>
<dbReference type="AlphaFoldDB" id="A0A5B0R2E2"/>
<gene>
    <name evidence="3" type="ORF">PGT21_028392</name>
</gene>
<evidence type="ECO:0000313" key="4">
    <source>
        <dbReference type="Proteomes" id="UP000324748"/>
    </source>
</evidence>
<dbReference type="SUPFAM" id="SSF53098">
    <property type="entry name" value="Ribonuclease H-like"/>
    <property type="match status" value="1"/>
</dbReference>
<name>A0A5B0R2E2_PUCGR</name>
<keyword evidence="4" id="KW-1185">Reference proteome</keyword>
<evidence type="ECO:0000259" key="2">
    <source>
        <dbReference type="Pfam" id="PF04937"/>
    </source>
</evidence>
<protein>
    <recommendedName>
        <fullName evidence="2">DUF659 domain-containing protein</fullName>
    </recommendedName>
</protein>
<evidence type="ECO:0000313" key="3">
    <source>
        <dbReference type="EMBL" id="KAA1119539.1"/>
    </source>
</evidence>
<dbReference type="Pfam" id="PF04937">
    <property type="entry name" value="DUF659"/>
    <property type="match status" value="1"/>
</dbReference>
<dbReference type="PANTHER" id="PTHR46169:SF29">
    <property type="entry name" value="DNA REPLICATION-RELATED ELEMENT FACTOR, ISOFORM A"/>
    <property type="match status" value="1"/>
</dbReference>
<proteinExistence type="predicted"/>
<comment type="caution">
    <text evidence="3">The sequence shown here is derived from an EMBL/GenBank/DDBJ whole genome shotgun (WGS) entry which is preliminary data.</text>
</comment>
<dbReference type="InterPro" id="IPR007021">
    <property type="entry name" value="DUF659"/>
</dbReference>
<dbReference type="GO" id="GO:0006357">
    <property type="term" value="P:regulation of transcription by RNA polymerase II"/>
    <property type="evidence" value="ECO:0007669"/>
    <property type="project" value="TreeGrafter"/>
</dbReference>
<feature type="domain" description="DUF659" evidence="2">
    <location>
        <begin position="202"/>
        <end position="329"/>
    </location>
</feature>
<reference evidence="3 4" key="1">
    <citation type="submission" date="2019-05" db="EMBL/GenBank/DDBJ databases">
        <title>Emergence of the Ug99 lineage of the wheat stem rust pathogen through somatic hybridization.</title>
        <authorList>
            <person name="Li F."/>
            <person name="Upadhyaya N.M."/>
            <person name="Sperschneider J."/>
            <person name="Matny O."/>
            <person name="Nguyen-Phuc H."/>
            <person name="Mago R."/>
            <person name="Raley C."/>
            <person name="Miller M.E."/>
            <person name="Silverstein K.A.T."/>
            <person name="Henningsen E."/>
            <person name="Hirsch C.D."/>
            <person name="Visser B."/>
            <person name="Pretorius Z.A."/>
            <person name="Steffenson B.J."/>
            <person name="Schwessinger B."/>
            <person name="Dodds P.N."/>
            <person name="Figueroa M."/>
        </authorList>
    </citation>
    <scope>NUCLEOTIDE SEQUENCE [LARGE SCALE GENOMIC DNA]</scope>
    <source>
        <strain evidence="3">21-0</strain>
    </source>
</reference>
<sequence length="736" mass="84383">MPKTPSDSEKWQKPTKHHGARWKGFLMSVNFRNDESRRRKAKCTHCSTVIDHGKPNLLFGHIKEVCNGISPEEKSSYLEAALKESRDKLEDSTSSSPVNAETENSTAGGQSRTLTLSFPSTSKGSITNYFRPMSNEHTQYLHELMLKTIVSSNLPFTILENPYFQQYQQELARCVYKFLRRKQMVDNLLPTIHAAYEVELTNNLKKEENLTISLDGWTDTGGNSIYAVLVQRGPSVKHFVDILDLNCKRHSAENIYKALKETLARKTIDIKKINAIVTDSPSVMLKFRKLINNDHPHVMKIHCALHVFNLIAKQLINHPIMEEVVKGNKTLVNYFTTSGFWREHLHNWRIKNNVSHGLSTLCETRWYSMAKLCLGVESHEEGFKYCLETLENTSVDTPSMTKAVINVIKDRDHFTSNSVLVKLLKPIVDGIAHLESSHTTLASIWGVIINTYTLIQSTEVYSRFQPFKEHCINVLADRVKVFQDNIYIIAFFLHPSYRKVAVSQKHSLADIGMMILEVAKCWNFTRSEALHIQTLINRYYNNLYPFNVQLSNFNATTLPLNYWMSVPITPEATGLKKFAIRVMEIVPHAAGVEGLFSMMNSIKTKSRNRMNPSSLKMLAQLKLHMLQGTDSILQKRKAPSDNSNSVFLNSEYKNMLAYDRFQNPSDLEEFERGNLPIDEQSPVSTSRENAWMETIFDFDLWEKDHQPQDVIVVSDHEQTEDPDCDWDPTDVWVPNS</sequence>
<dbReference type="PANTHER" id="PTHR46169">
    <property type="entry name" value="DNA REPLICATION-RELATED ELEMENT FACTOR, ISOFORM A"/>
    <property type="match status" value="1"/>
</dbReference>
<feature type="compositionally biased region" description="Polar residues" evidence="1">
    <location>
        <begin position="92"/>
        <end position="119"/>
    </location>
</feature>
<dbReference type="GO" id="GO:0005634">
    <property type="term" value="C:nucleus"/>
    <property type="evidence" value="ECO:0007669"/>
    <property type="project" value="TreeGrafter"/>
</dbReference>
<feature type="region of interest" description="Disordered" evidence="1">
    <location>
        <begin position="83"/>
        <end position="119"/>
    </location>
</feature>
<dbReference type="OrthoDB" id="2504795at2759"/>